<comment type="caution">
    <text evidence="4">The sequence shown here is derived from an EMBL/GenBank/DDBJ whole genome shotgun (WGS) entry which is preliminary data.</text>
</comment>
<evidence type="ECO:0000256" key="2">
    <source>
        <dbReference type="ARBA" id="ARBA00023002"/>
    </source>
</evidence>
<keyword evidence="5" id="KW-1185">Reference proteome</keyword>
<reference evidence="4 5" key="1">
    <citation type="submission" date="2024-08" db="EMBL/GenBank/DDBJ databases">
        <title>Genome sequence of Streptomyces aureus CACIA-1.46HGO.</title>
        <authorList>
            <person name="Evangelista-Martinez Z."/>
        </authorList>
    </citation>
    <scope>NUCLEOTIDE SEQUENCE [LARGE SCALE GENOMIC DNA]</scope>
    <source>
        <strain evidence="4 5">CACIA-1.46HGO</strain>
    </source>
</reference>
<dbReference type="EMBL" id="JBGOSP010000032">
    <property type="protein sequence ID" value="MFA3842081.1"/>
    <property type="molecule type" value="Genomic_DNA"/>
</dbReference>
<name>A0ABV4SV62_9ACTN</name>
<keyword evidence="2 4" id="KW-0560">Oxidoreductase</keyword>
<dbReference type="InterPro" id="IPR036291">
    <property type="entry name" value="NAD(P)-bd_dom_sf"/>
</dbReference>
<dbReference type="PRINTS" id="PR00081">
    <property type="entry name" value="GDHRDH"/>
</dbReference>
<proteinExistence type="inferred from homology"/>
<dbReference type="RefSeq" id="WP_372566137.1">
    <property type="nucleotide sequence ID" value="NZ_JBGOSP010000032.1"/>
</dbReference>
<comment type="similarity">
    <text evidence="1">Belongs to the short-chain dehydrogenases/reductases (SDR) family.</text>
</comment>
<dbReference type="SMART" id="SM00822">
    <property type="entry name" value="PKS_KR"/>
    <property type="match status" value="1"/>
</dbReference>
<dbReference type="SUPFAM" id="SSF51735">
    <property type="entry name" value="NAD(P)-binding Rossmann-fold domains"/>
    <property type="match status" value="1"/>
</dbReference>
<feature type="domain" description="Ketoreductase" evidence="3">
    <location>
        <begin position="13"/>
        <end position="193"/>
    </location>
</feature>
<evidence type="ECO:0000313" key="5">
    <source>
        <dbReference type="Proteomes" id="UP001571476"/>
    </source>
</evidence>
<dbReference type="PRINTS" id="PR00080">
    <property type="entry name" value="SDRFAMILY"/>
</dbReference>
<evidence type="ECO:0000256" key="1">
    <source>
        <dbReference type="ARBA" id="ARBA00006484"/>
    </source>
</evidence>
<dbReference type="PANTHER" id="PTHR42760">
    <property type="entry name" value="SHORT-CHAIN DEHYDROGENASES/REDUCTASES FAMILY MEMBER"/>
    <property type="match status" value="1"/>
</dbReference>
<gene>
    <name evidence="4" type="ORF">ACEG43_38815</name>
</gene>
<dbReference type="InterPro" id="IPR057326">
    <property type="entry name" value="KR_dom"/>
</dbReference>
<evidence type="ECO:0000313" key="4">
    <source>
        <dbReference type="EMBL" id="MFA3842081.1"/>
    </source>
</evidence>
<organism evidence="4 5">
    <name type="scientific">Streptomyces aureus</name>
    <dbReference type="NCBI Taxonomy" id="193461"/>
    <lineage>
        <taxon>Bacteria</taxon>
        <taxon>Bacillati</taxon>
        <taxon>Actinomycetota</taxon>
        <taxon>Actinomycetes</taxon>
        <taxon>Kitasatosporales</taxon>
        <taxon>Streptomycetaceae</taxon>
        <taxon>Streptomyces</taxon>
    </lineage>
</organism>
<accession>A0ABV4SV62</accession>
<dbReference type="GO" id="GO:0016491">
    <property type="term" value="F:oxidoreductase activity"/>
    <property type="evidence" value="ECO:0007669"/>
    <property type="project" value="UniProtKB-KW"/>
</dbReference>
<dbReference type="EC" id="1.1.1.-" evidence="4"/>
<evidence type="ECO:0000259" key="3">
    <source>
        <dbReference type="SMART" id="SM00822"/>
    </source>
</evidence>
<protein>
    <submittedName>
        <fullName evidence="4">SDR family NAD(P)-dependent oxidoreductase</fullName>
        <ecNumber evidence="4">1.1.1.-</ecNumber>
    </submittedName>
</protein>
<sequence>MTTGSGSERLAGRAAIVTGGARGIGAAITRCLAAAGARVVIADVLDSEGAALATELGAAARYAHVDVRRRDDWESAVALSREAFGLPLSVLIHNAGVMTPGTVASTDEESLTLALDVNLLGPVIGTQVCLPGMIDGGGGSVVVMSSIASLSVGPGFIPYAVSKAANAVYARAAARELGPHGIRVNSLHPGGVETPMNSGPGFAALDKDAWFGRMPIPRIGRPAEIAAAALFLASDDSSYVTGTQLVVDGGQLLGPRATWDS</sequence>
<dbReference type="InterPro" id="IPR002347">
    <property type="entry name" value="SDR_fam"/>
</dbReference>
<dbReference type="PANTHER" id="PTHR42760:SF133">
    <property type="entry name" value="3-OXOACYL-[ACYL-CARRIER-PROTEIN] REDUCTASE"/>
    <property type="match status" value="1"/>
</dbReference>
<dbReference type="Pfam" id="PF13561">
    <property type="entry name" value="adh_short_C2"/>
    <property type="match status" value="1"/>
</dbReference>
<dbReference type="Gene3D" id="3.40.50.720">
    <property type="entry name" value="NAD(P)-binding Rossmann-like Domain"/>
    <property type="match status" value="1"/>
</dbReference>
<dbReference type="Proteomes" id="UP001571476">
    <property type="component" value="Unassembled WGS sequence"/>
</dbReference>